<sequence length="187" mass="19061">MGCPGAAMILAFLATAAAYPSSLTCDFACMGNYMPGSSFGYMGVANIGNETGTNCVVTTNIPSSGFVTNETYTVTVTSMTNLAQRVVASAGNFGINGMVSNTGAYFGKGTSEIHSWTASGDSSSVTFRVLCGSSQEMWYADTMVSAATTTSTTNTGTTTTAATVNMAMRSMSAAPALPLLAMLALSV</sequence>
<feature type="signal peptide" evidence="1">
    <location>
        <begin position="1"/>
        <end position="18"/>
    </location>
</feature>
<evidence type="ECO:0000313" key="3">
    <source>
        <dbReference type="Proteomes" id="UP001178507"/>
    </source>
</evidence>
<reference evidence="2" key="1">
    <citation type="submission" date="2023-08" db="EMBL/GenBank/DDBJ databases">
        <authorList>
            <person name="Chen Y."/>
            <person name="Shah S."/>
            <person name="Dougan E. K."/>
            <person name="Thang M."/>
            <person name="Chan C."/>
        </authorList>
    </citation>
    <scope>NUCLEOTIDE SEQUENCE</scope>
</reference>
<evidence type="ECO:0000256" key="1">
    <source>
        <dbReference type="SAM" id="SignalP"/>
    </source>
</evidence>
<evidence type="ECO:0008006" key="4">
    <source>
        <dbReference type="Google" id="ProtNLM"/>
    </source>
</evidence>
<dbReference type="Proteomes" id="UP001178507">
    <property type="component" value="Unassembled WGS sequence"/>
</dbReference>
<keyword evidence="1" id="KW-0732">Signal</keyword>
<name>A0AA36MWF8_9DINO</name>
<feature type="chain" id="PRO_5041466852" description="Reelin domain-containing protein" evidence="1">
    <location>
        <begin position="19"/>
        <end position="187"/>
    </location>
</feature>
<gene>
    <name evidence="2" type="ORF">EVOR1521_LOCUS14612</name>
</gene>
<dbReference type="EMBL" id="CAUJNA010001772">
    <property type="protein sequence ID" value="CAJ1388845.1"/>
    <property type="molecule type" value="Genomic_DNA"/>
</dbReference>
<dbReference type="AlphaFoldDB" id="A0AA36MWF8"/>
<proteinExistence type="predicted"/>
<protein>
    <recommendedName>
        <fullName evidence="4">Reelin domain-containing protein</fullName>
    </recommendedName>
</protein>
<evidence type="ECO:0000313" key="2">
    <source>
        <dbReference type="EMBL" id="CAJ1388845.1"/>
    </source>
</evidence>
<comment type="caution">
    <text evidence="2">The sequence shown here is derived from an EMBL/GenBank/DDBJ whole genome shotgun (WGS) entry which is preliminary data.</text>
</comment>
<accession>A0AA36MWF8</accession>
<organism evidence="2 3">
    <name type="scientific">Effrenium voratum</name>
    <dbReference type="NCBI Taxonomy" id="2562239"/>
    <lineage>
        <taxon>Eukaryota</taxon>
        <taxon>Sar</taxon>
        <taxon>Alveolata</taxon>
        <taxon>Dinophyceae</taxon>
        <taxon>Suessiales</taxon>
        <taxon>Symbiodiniaceae</taxon>
        <taxon>Effrenium</taxon>
    </lineage>
</organism>
<keyword evidence="3" id="KW-1185">Reference proteome</keyword>